<keyword evidence="3" id="KW-0732">Signal</keyword>
<sequence>MPAQAASTDRAESEGLMLSGGGLINLDTVAELEGAYSNGVASTNPLDLDVLRLLNLDLGNGIRLFNGQDTLTLGAVGQYASTSSTQSIASSGLIGSDGSIAAGTGTPGENSSLNLTSAISAIGAQQLISELKLELGALSARASVTPGAPNTANGTYQIASGKLRLTSPALADLTGDLDATLGDTSTVVNNITGTGGALSGITSQLSGGLTSILNGLLGGLVSLDGLGVTGTVNLDLAQALSSVTQQTFVKGPVTIDLSTGEILIDLNEVQALNSAGPNTQLLSGQAVADELSEAISDILTVQLPTALTTAVTNTLNSTAMSVHVGATVKLGVAPLQTTVGALSITASGTVGSFLGNAGQAAPTLSLAGTNLLGLPVADLVAPLTDFLTDTLVPAVGGVLTTALDLDGLETEVSDLATDTALALSPLLNIVNQIVSITINVQEEPGSFREPTASDAGSFTQRALSLVVLPQLSAIKINLASATVRTTALALPTVTSVAPNRGPETGGTSVTITGTNLTGTTGVTIGGAPATSVVVQSATSITAVTPEHSPGAADVIVTNADGPSSPGTFTYYPVTTIDSVTPNSGPEAGGQTVTILGHCFTGATAVSFGATPATAFTVVSDTEITTTAPAGAGVVDVNVAGLGECGTGTMNDAFTYVAPGSPIVASLAPDRGPVTGGTVVTITGTDFTGATGATFDGAAGTAFDVVSDTEITVTSPAHTLGAVDVVVNKTALASVPQTFIYFATTAVDEVTPGSGPESGGTTVTITGTCFTGATGVFFGTTPATSFTVDSNTQITAVAPAGTGTVDIRVTGTTECGNGQIDDGYEYIEPAAITSLDPVRGPEAGGTGVTIAGTGFTDADGVTFGGTAGTAFTVVSDTEITVTSPAHTAGPVDVIVSKTGGNSEPSTFTYYAVSAINSVNPASGPEAGGTSVTITGKCFTGATAVAFGGNSAASFLIVSDTEITAVTPAGSGSVNVRVVGIGDCGEATLTNGFTYVVAGGPDAVIASIAPNRGPESGGTTVTITGDNFTGATGVTVDGVPATSFTVVSDTSVTAVTPQHDPGTVPVVVTHDDNDSNPAQFTYYAITEIDAVNPPVGPESGGVLVTITGHCFTEATGVFFGDVPAGTFTVVNDTTITATEPAGTGVVDIRVEGAGECGSGLLDDAFTYVADGTPIITGITPTRGPDTGGTVVTIAGSGFTEATGVTFDGDAGVNFTVNSDTTITVTSPKHVAATVPVVVEAPDAPTGAAPAAAGDIVVAALVSNPANFTYYAADGGTNGGNNGGGNGGTGGSGNGTGGGSGGARSLAVTGASDTFGALGAAGLLLVAGLTLVIVRRRRMI</sequence>
<evidence type="ECO:0000256" key="2">
    <source>
        <dbReference type="ARBA" id="ARBA00022525"/>
    </source>
</evidence>
<name>A0A7X5R146_9MICO</name>
<dbReference type="PANTHER" id="PTHR22625:SF70">
    <property type="entry name" value="PLEXIN A, ISOFORM A"/>
    <property type="match status" value="1"/>
</dbReference>
<dbReference type="SUPFAM" id="SSF81296">
    <property type="entry name" value="E set domains"/>
    <property type="match status" value="9"/>
</dbReference>
<dbReference type="Pfam" id="PF01833">
    <property type="entry name" value="TIG"/>
    <property type="match status" value="9"/>
</dbReference>
<keyword evidence="1" id="KW-0134">Cell wall</keyword>
<dbReference type="CDD" id="cd00603">
    <property type="entry name" value="IPT_PCSR"/>
    <property type="match status" value="1"/>
</dbReference>
<reference evidence="8 9" key="1">
    <citation type="submission" date="2020-02" db="EMBL/GenBank/DDBJ databases">
        <title>Sequencing the genomes of 1000 actinobacteria strains.</title>
        <authorList>
            <person name="Klenk H.-P."/>
        </authorList>
    </citation>
    <scope>NUCLEOTIDE SEQUENCE [LARGE SCALE GENOMIC DNA]</scope>
    <source>
        <strain evidence="8 9">DSM 27960</strain>
    </source>
</reference>
<feature type="region of interest" description="Disordered" evidence="5">
    <location>
        <begin position="1280"/>
        <end position="1300"/>
    </location>
</feature>
<gene>
    <name evidence="8" type="ORF">FHX76_001318</name>
</gene>
<organism evidence="8 9">
    <name type="scientific">Lysinibacter cavernae</name>
    <dbReference type="NCBI Taxonomy" id="1640652"/>
    <lineage>
        <taxon>Bacteria</taxon>
        <taxon>Bacillati</taxon>
        <taxon>Actinomycetota</taxon>
        <taxon>Actinomycetes</taxon>
        <taxon>Micrococcales</taxon>
        <taxon>Microbacteriaceae</taxon>
        <taxon>Lysinibacter</taxon>
    </lineage>
</organism>
<dbReference type="CDD" id="cd00102">
    <property type="entry name" value="IPT"/>
    <property type="match status" value="6"/>
</dbReference>
<keyword evidence="6" id="KW-1133">Transmembrane helix</keyword>
<dbReference type="InterPro" id="IPR013783">
    <property type="entry name" value="Ig-like_fold"/>
</dbReference>
<dbReference type="Proteomes" id="UP000541033">
    <property type="component" value="Unassembled WGS sequence"/>
</dbReference>
<dbReference type="InterPro" id="IPR002909">
    <property type="entry name" value="IPT_dom"/>
</dbReference>
<evidence type="ECO:0000259" key="7">
    <source>
        <dbReference type="PROSITE" id="PS50847"/>
    </source>
</evidence>
<dbReference type="EMBL" id="JAAMOX010000001">
    <property type="protein sequence ID" value="NIH53450.1"/>
    <property type="molecule type" value="Genomic_DNA"/>
</dbReference>
<keyword evidence="6" id="KW-0472">Membrane</keyword>
<evidence type="ECO:0000256" key="5">
    <source>
        <dbReference type="SAM" id="MobiDB-lite"/>
    </source>
</evidence>
<dbReference type="GO" id="GO:0017154">
    <property type="term" value="F:semaphorin receptor activity"/>
    <property type="evidence" value="ECO:0007669"/>
    <property type="project" value="InterPro"/>
</dbReference>
<protein>
    <recommendedName>
        <fullName evidence="7">Gram-positive cocci surface proteins LPxTG domain-containing protein</fullName>
    </recommendedName>
</protein>
<dbReference type="NCBIfam" id="NF033766">
    <property type="entry name" value="choice_anch_G"/>
    <property type="match status" value="1"/>
</dbReference>
<keyword evidence="4" id="KW-0572">Peptidoglycan-anchor</keyword>
<dbReference type="PANTHER" id="PTHR22625">
    <property type="entry name" value="PLEXIN"/>
    <property type="match status" value="1"/>
</dbReference>
<dbReference type="RefSeq" id="WP_167149069.1">
    <property type="nucleotide sequence ID" value="NZ_JAAMOX010000001.1"/>
</dbReference>
<keyword evidence="6" id="KW-0812">Transmembrane</keyword>
<feature type="compositionally biased region" description="Gly residues" evidence="5">
    <location>
        <begin position="1280"/>
        <end position="1299"/>
    </location>
</feature>
<dbReference type="InterPro" id="IPR031148">
    <property type="entry name" value="Plexin"/>
</dbReference>
<dbReference type="InterPro" id="IPR014756">
    <property type="entry name" value="Ig_E-set"/>
</dbReference>
<evidence type="ECO:0000256" key="4">
    <source>
        <dbReference type="ARBA" id="ARBA00023088"/>
    </source>
</evidence>
<dbReference type="PROSITE" id="PS50847">
    <property type="entry name" value="GRAM_POS_ANCHORING"/>
    <property type="match status" value="1"/>
</dbReference>
<evidence type="ECO:0000256" key="3">
    <source>
        <dbReference type="ARBA" id="ARBA00022729"/>
    </source>
</evidence>
<accession>A0A7X5R146</accession>
<dbReference type="Gene3D" id="2.60.40.10">
    <property type="entry name" value="Immunoglobulins"/>
    <property type="match status" value="9"/>
</dbReference>
<evidence type="ECO:0000256" key="1">
    <source>
        <dbReference type="ARBA" id="ARBA00022512"/>
    </source>
</evidence>
<evidence type="ECO:0000313" key="8">
    <source>
        <dbReference type="EMBL" id="NIH53450.1"/>
    </source>
</evidence>
<proteinExistence type="predicted"/>
<dbReference type="GO" id="GO:0005975">
    <property type="term" value="P:carbohydrate metabolic process"/>
    <property type="evidence" value="ECO:0007669"/>
    <property type="project" value="UniProtKB-ARBA"/>
</dbReference>
<dbReference type="InterPro" id="IPR047900">
    <property type="entry name" value="Choice_anch_G"/>
</dbReference>
<comment type="caution">
    <text evidence="8">The sequence shown here is derived from an EMBL/GenBank/DDBJ whole genome shotgun (WGS) entry which is preliminary data.</text>
</comment>
<dbReference type="SMART" id="SM00429">
    <property type="entry name" value="IPT"/>
    <property type="match status" value="9"/>
</dbReference>
<keyword evidence="9" id="KW-1185">Reference proteome</keyword>
<feature type="transmembrane region" description="Helical" evidence="6">
    <location>
        <begin position="1312"/>
        <end position="1331"/>
    </location>
</feature>
<evidence type="ECO:0000256" key="6">
    <source>
        <dbReference type="SAM" id="Phobius"/>
    </source>
</evidence>
<dbReference type="InterPro" id="IPR019931">
    <property type="entry name" value="LPXTG_anchor"/>
</dbReference>
<feature type="domain" description="Gram-positive cocci surface proteins LPxTG" evidence="7">
    <location>
        <begin position="1303"/>
        <end position="1337"/>
    </location>
</feature>
<evidence type="ECO:0000313" key="9">
    <source>
        <dbReference type="Proteomes" id="UP000541033"/>
    </source>
</evidence>
<keyword evidence="2" id="KW-0964">Secreted</keyword>